<accession>A0A4Z0RD36</accession>
<dbReference type="AlphaFoldDB" id="A0A4Z0RD36"/>
<evidence type="ECO:0000259" key="1">
    <source>
        <dbReference type="PROSITE" id="PS51671"/>
    </source>
</evidence>
<proteinExistence type="predicted"/>
<feature type="domain" description="ACT" evidence="1">
    <location>
        <begin position="3"/>
        <end position="79"/>
    </location>
</feature>
<dbReference type="PANTHER" id="PTHR40099">
    <property type="entry name" value="ACETOLACTATE SYNTHASE, SMALL SUBUNIT"/>
    <property type="match status" value="1"/>
</dbReference>
<dbReference type="Proteomes" id="UP000298460">
    <property type="component" value="Unassembled WGS sequence"/>
</dbReference>
<dbReference type="SUPFAM" id="SSF55021">
    <property type="entry name" value="ACT-like"/>
    <property type="match status" value="2"/>
</dbReference>
<comment type="caution">
    <text evidence="2">The sequence shown here is derived from an EMBL/GenBank/DDBJ whole genome shotgun (WGS) entry which is preliminary data.</text>
</comment>
<keyword evidence="3" id="KW-1185">Reference proteome</keyword>
<reference evidence="2 3" key="1">
    <citation type="submission" date="2019-03" db="EMBL/GenBank/DDBJ databases">
        <title>Draft Genome Sequence of Desulfosporosinus fructosivorans Strain 63.6F, Isolated from Marine Sediment in the Baltic Sea.</title>
        <authorList>
            <person name="Hausmann B."/>
            <person name="Vandieken V."/>
            <person name="Pjevac P."/>
            <person name="Schreck K."/>
            <person name="Herbold C.W."/>
            <person name="Loy A."/>
        </authorList>
    </citation>
    <scope>NUCLEOTIDE SEQUENCE [LARGE SCALE GENOMIC DNA]</scope>
    <source>
        <strain evidence="2 3">63.6F</strain>
    </source>
</reference>
<dbReference type="Gene3D" id="3.30.2130.10">
    <property type="entry name" value="VC0802-like"/>
    <property type="match status" value="1"/>
</dbReference>
<organism evidence="2 3">
    <name type="scientific">Desulfosporosinus fructosivorans</name>
    <dbReference type="NCBI Taxonomy" id="2018669"/>
    <lineage>
        <taxon>Bacteria</taxon>
        <taxon>Bacillati</taxon>
        <taxon>Bacillota</taxon>
        <taxon>Clostridia</taxon>
        <taxon>Eubacteriales</taxon>
        <taxon>Desulfitobacteriaceae</taxon>
        <taxon>Desulfosporosinus</taxon>
    </lineage>
</organism>
<dbReference type="EMBL" id="SPQQ01000001">
    <property type="protein sequence ID" value="TGE40117.1"/>
    <property type="molecule type" value="Genomic_DNA"/>
</dbReference>
<dbReference type="OrthoDB" id="9790662at2"/>
<evidence type="ECO:0000313" key="3">
    <source>
        <dbReference type="Proteomes" id="UP000298460"/>
    </source>
</evidence>
<dbReference type="RefSeq" id="WP_135545050.1">
    <property type="nucleotide sequence ID" value="NZ_SPQQ01000001.1"/>
</dbReference>
<evidence type="ECO:0000313" key="2">
    <source>
        <dbReference type="EMBL" id="TGE40117.1"/>
    </source>
</evidence>
<dbReference type="InterPro" id="IPR045865">
    <property type="entry name" value="ACT-like_dom_sf"/>
</dbReference>
<dbReference type="Pfam" id="PF19571">
    <property type="entry name" value="ACT_8"/>
    <property type="match status" value="1"/>
</dbReference>
<dbReference type="InterPro" id="IPR045739">
    <property type="entry name" value="ACT_dom_pair"/>
</dbReference>
<dbReference type="InterPro" id="IPR002912">
    <property type="entry name" value="ACT_dom"/>
</dbReference>
<dbReference type="PANTHER" id="PTHR40099:SF1">
    <property type="entry name" value="ACETOLACTATE SYNTHASE, SMALL SUBUNIT"/>
    <property type="match status" value="1"/>
</dbReference>
<dbReference type="PROSITE" id="PS51671">
    <property type="entry name" value="ACT"/>
    <property type="match status" value="1"/>
</dbReference>
<protein>
    <submittedName>
        <fullName evidence="2">ACT domain-containing protein</fullName>
    </submittedName>
</protein>
<sequence>MLQLSIFLENAKGRLAEVISLLAELNVNLRALSLADTKDYGVLRIIVDEPEVTTEKLRERKVVVSLTPVWVLKVPDRAGGLAEVLNQLVKKDVVVEYMYAFVEKENQQAQVVLRVQDKAIMEKAMKEINLPLK</sequence>
<gene>
    <name evidence="2" type="ORF">E4K67_03850</name>
</gene>
<name>A0A4Z0RD36_9FIRM</name>